<dbReference type="KEGG" id="dov:DSCO28_73060"/>
<keyword evidence="1" id="KW-0614">Plasmid</keyword>
<evidence type="ECO:0000313" key="2">
    <source>
        <dbReference type="Proteomes" id="UP000425960"/>
    </source>
</evidence>
<evidence type="ECO:0000313" key="1">
    <source>
        <dbReference type="EMBL" id="BBO86740.1"/>
    </source>
</evidence>
<dbReference type="Proteomes" id="UP000425960">
    <property type="component" value="Plasmid Do28_1"/>
</dbReference>
<reference evidence="1 2" key="1">
    <citation type="submission" date="2019-11" db="EMBL/GenBank/DDBJ databases">
        <title>Comparative genomics of hydrocarbon-degrading Desulfosarcina strains.</title>
        <authorList>
            <person name="Watanabe M."/>
            <person name="Kojima H."/>
            <person name="Fukui M."/>
        </authorList>
    </citation>
    <scope>NUCLEOTIDE SEQUENCE [LARGE SCALE GENOMIC DNA]</scope>
    <source>
        <strain evidence="1 2">28bB2T</strain>
        <plasmid evidence="2">do28_1 dna</plasmid>
    </source>
</reference>
<gene>
    <name evidence="1" type="ORF">DSCO28_73060</name>
</gene>
<name>A0A5K8A351_9BACT</name>
<accession>A0A5K8A351</accession>
<protein>
    <submittedName>
        <fullName evidence="1">Uncharacterized protein</fullName>
    </submittedName>
</protein>
<sequence length="125" mass="14978">MDKEEFRRKYKGKMKERFNKAIRAEIDGGDALLELRRYVSYLRNVKPSFGLPEKRVEILRSIARQTPRTQNFAAFNRCLNECLEAPFTRDLDAERLMYGKMETLLGYIRDDMVMEIQVRYRMIED</sequence>
<dbReference type="EMBL" id="AP021877">
    <property type="protein sequence ID" value="BBO86740.1"/>
    <property type="molecule type" value="Genomic_DNA"/>
</dbReference>
<geneLocation type="plasmid" evidence="2">
    <name>do28_1 dna</name>
</geneLocation>
<proteinExistence type="predicted"/>
<dbReference type="AlphaFoldDB" id="A0A5K8A351"/>
<organism evidence="1 2">
    <name type="scientific">Desulfosarcina ovata subsp. sediminis</name>
    <dbReference type="NCBI Taxonomy" id="885957"/>
    <lineage>
        <taxon>Bacteria</taxon>
        <taxon>Pseudomonadati</taxon>
        <taxon>Thermodesulfobacteriota</taxon>
        <taxon>Desulfobacteria</taxon>
        <taxon>Desulfobacterales</taxon>
        <taxon>Desulfosarcinaceae</taxon>
        <taxon>Desulfosarcina</taxon>
    </lineage>
</organism>